<accession>A0AA46BMW3</accession>
<evidence type="ECO:0000256" key="3">
    <source>
        <dbReference type="ARBA" id="ARBA00022475"/>
    </source>
</evidence>
<dbReference type="PROSITE" id="PS50893">
    <property type="entry name" value="ABC_TRANSPORTER_2"/>
    <property type="match status" value="1"/>
</dbReference>
<feature type="domain" description="ABC transporter" evidence="12">
    <location>
        <begin position="344"/>
        <end position="577"/>
    </location>
</feature>
<dbReference type="InterPro" id="IPR039421">
    <property type="entry name" value="Type_1_exporter"/>
</dbReference>
<dbReference type="Gene3D" id="1.20.1560.10">
    <property type="entry name" value="ABC transporter type 1, transmembrane domain"/>
    <property type="match status" value="1"/>
</dbReference>
<dbReference type="SMART" id="SM00382">
    <property type="entry name" value="AAA"/>
    <property type="match status" value="1"/>
</dbReference>
<feature type="transmembrane region" description="Helical" evidence="11">
    <location>
        <begin position="68"/>
        <end position="85"/>
    </location>
</feature>
<dbReference type="EMBL" id="UFYA01000001">
    <property type="protein sequence ID" value="STD08178.1"/>
    <property type="molecule type" value="Genomic_DNA"/>
</dbReference>
<dbReference type="SUPFAM" id="SSF90123">
    <property type="entry name" value="ABC transporter transmembrane region"/>
    <property type="match status" value="1"/>
</dbReference>
<dbReference type="GO" id="GO:0005524">
    <property type="term" value="F:ATP binding"/>
    <property type="evidence" value="ECO:0007669"/>
    <property type="project" value="UniProtKB-KW"/>
</dbReference>
<dbReference type="Proteomes" id="UP000254118">
    <property type="component" value="Unassembled WGS sequence"/>
</dbReference>
<evidence type="ECO:0000256" key="7">
    <source>
        <dbReference type="ARBA" id="ARBA00022840"/>
    </source>
</evidence>
<dbReference type="GO" id="GO:0140359">
    <property type="term" value="F:ABC-type transporter activity"/>
    <property type="evidence" value="ECO:0007669"/>
    <property type="project" value="InterPro"/>
</dbReference>
<evidence type="ECO:0000256" key="10">
    <source>
        <dbReference type="ARBA" id="ARBA00023455"/>
    </source>
</evidence>
<dbReference type="GO" id="GO:0016887">
    <property type="term" value="F:ATP hydrolysis activity"/>
    <property type="evidence" value="ECO:0007669"/>
    <property type="project" value="InterPro"/>
</dbReference>
<dbReference type="PANTHER" id="PTHR24221:SF397">
    <property type="entry name" value="ABC TRANSPORTER, ATP-BINDING TRANSMEMBRANE PROTEIN"/>
    <property type="match status" value="1"/>
</dbReference>
<comment type="subcellular location">
    <subcellularLocation>
        <location evidence="1">Cell inner membrane</location>
        <topology evidence="1">Multi-pass membrane protein</topology>
    </subcellularLocation>
</comment>
<comment type="similarity">
    <text evidence="10">Belongs to the ABC transporter superfamily. Siderophore-Fe(3+) uptake transporter (SIUT) (TC 3.A.1.21) family.</text>
</comment>
<evidence type="ECO:0000256" key="11">
    <source>
        <dbReference type="SAM" id="Phobius"/>
    </source>
</evidence>
<comment type="caution">
    <text evidence="14">The sequence shown here is derived from an EMBL/GenBank/DDBJ whole genome shotgun (WGS) entry which is preliminary data.</text>
</comment>
<dbReference type="PANTHER" id="PTHR24221">
    <property type="entry name" value="ATP-BINDING CASSETTE SUB-FAMILY B"/>
    <property type="match status" value="1"/>
</dbReference>
<sequence>MSEQSATRALSAWRDPLLINALRPYLGTEGQRRQRIFLFMNAVGGALDGLAVSLLMPLASALAQGNPATPWIATIGALALIGAIWQYTSARFGYAAVIDYLNNSNDRLGRTLARLPMGWFTPARTAVLSRFIARDTVLVAENSAQYTGQIVRNAAGLLTIIGGATVWQPRVGWTLAVLAPFIAITLMWSQSLLNRLRRASAASENEVAHRLVEFASCQPMLRATGRSINYEPLRQAAAENERAQRKELWLSLLPILFNGMVLQSVVVVTITVIIHTQLDPITTVVFIGVLLRYARNLEQLGQLMLNLGVLRKPLQHLGQIVNAPLLSEPTQSAQPVNHTDGHEIALQNVRFGYDPERPVIRDVSFTVAPHTMTAIVGPSGSGKTTLARLIARFWDVDAGEIRVDDVDIRQMRTEDLMARMSMVFQDVYLFDDTLMENIRVARPEATDDEIREVSDLAGVTSIADRLGWDAAVGEGGRRLSGGERQRVSIARALLKNAPIVLFDEATSALDAENEGNVMAAVARLRASSTLIVIAHKLETIEDADQIVVLNQEGRIEEIGTHAQLHAASGTYRRFWDRRRAAHGWQLTSSTTC</sequence>
<dbReference type="InterPro" id="IPR017871">
    <property type="entry name" value="ABC_transporter-like_CS"/>
</dbReference>
<dbReference type="PROSITE" id="PS50929">
    <property type="entry name" value="ABC_TM1F"/>
    <property type="match status" value="1"/>
</dbReference>
<keyword evidence="5 11" id="KW-0812">Transmembrane</keyword>
<feature type="transmembrane region" description="Helical" evidence="11">
    <location>
        <begin position="173"/>
        <end position="193"/>
    </location>
</feature>
<dbReference type="InterPro" id="IPR027417">
    <property type="entry name" value="P-loop_NTPase"/>
</dbReference>
<feature type="transmembrane region" description="Helical" evidence="11">
    <location>
        <begin position="36"/>
        <end position="56"/>
    </location>
</feature>
<reference evidence="14 15" key="1">
    <citation type="submission" date="2018-06" db="EMBL/GenBank/DDBJ databases">
        <authorList>
            <consortium name="Pathogen Informatics"/>
            <person name="Doyle S."/>
        </authorList>
    </citation>
    <scope>NUCLEOTIDE SEQUENCE [LARGE SCALE GENOMIC DNA]</scope>
    <source>
        <strain evidence="14 15">NCTC7915</strain>
    </source>
</reference>
<evidence type="ECO:0000256" key="8">
    <source>
        <dbReference type="ARBA" id="ARBA00022989"/>
    </source>
</evidence>
<keyword evidence="9 11" id="KW-0472">Membrane</keyword>
<feature type="domain" description="ABC transmembrane type-1" evidence="13">
    <location>
        <begin position="36"/>
        <end position="304"/>
    </location>
</feature>
<keyword evidence="14" id="KW-0378">Hydrolase</keyword>
<evidence type="ECO:0000256" key="4">
    <source>
        <dbReference type="ARBA" id="ARBA00022519"/>
    </source>
</evidence>
<dbReference type="InterPro" id="IPR003593">
    <property type="entry name" value="AAA+_ATPase"/>
</dbReference>
<dbReference type="RefSeq" id="WP_181816023.1">
    <property type="nucleotide sequence ID" value="NZ_UFYA01000001.1"/>
</dbReference>
<dbReference type="AlphaFoldDB" id="A0AA46BMW3"/>
<dbReference type="InterPro" id="IPR011527">
    <property type="entry name" value="ABC1_TM_dom"/>
</dbReference>
<dbReference type="InterPro" id="IPR036640">
    <property type="entry name" value="ABC1_TM_sf"/>
</dbReference>
<keyword evidence="7 14" id="KW-0067">ATP-binding</keyword>
<dbReference type="GO" id="GO:0005886">
    <property type="term" value="C:plasma membrane"/>
    <property type="evidence" value="ECO:0007669"/>
    <property type="project" value="UniProtKB-SubCell"/>
</dbReference>
<evidence type="ECO:0000259" key="13">
    <source>
        <dbReference type="PROSITE" id="PS50929"/>
    </source>
</evidence>
<keyword evidence="8 11" id="KW-1133">Transmembrane helix</keyword>
<dbReference type="InterPro" id="IPR003439">
    <property type="entry name" value="ABC_transporter-like_ATP-bd"/>
</dbReference>
<organism evidence="14 15">
    <name type="scientific">Dermatophilus congolensis</name>
    <dbReference type="NCBI Taxonomy" id="1863"/>
    <lineage>
        <taxon>Bacteria</taxon>
        <taxon>Bacillati</taxon>
        <taxon>Actinomycetota</taxon>
        <taxon>Actinomycetes</taxon>
        <taxon>Micrococcales</taxon>
        <taxon>Dermatophilaceae</taxon>
        <taxon>Dermatophilus</taxon>
    </lineage>
</organism>
<keyword evidence="3" id="KW-1003">Cell membrane</keyword>
<dbReference type="PROSITE" id="PS00211">
    <property type="entry name" value="ABC_TRANSPORTER_1"/>
    <property type="match status" value="1"/>
</dbReference>
<keyword evidence="6" id="KW-0547">Nucleotide-binding</keyword>
<evidence type="ECO:0000256" key="2">
    <source>
        <dbReference type="ARBA" id="ARBA00022448"/>
    </source>
</evidence>
<dbReference type="SUPFAM" id="SSF52540">
    <property type="entry name" value="P-loop containing nucleoside triphosphate hydrolases"/>
    <property type="match status" value="1"/>
</dbReference>
<gene>
    <name evidence="14" type="primary">irtB</name>
    <name evidence="14" type="ORF">NCTC7915_00952</name>
</gene>
<feature type="transmembrane region" description="Helical" evidence="11">
    <location>
        <begin position="248"/>
        <end position="274"/>
    </location>
</feature>
<evidence type="ECO:0000313" key="14">
    <source>
        <dbReference type="EMBL" id="STD08178.1"/>
    </source>
</evidence>
<protein>
    <submittedName>
        <fullName evidence="14">Iron import ATP-binding/permease protein IrtB</fullName>
        <ecNumber evidence="14">3.6.3.-</ecNumber>
    </submittedName>
</protein>
<dbReference type="Gene3D" id="3.40.50.300">
    <property type="entry name" value="P-loop containing nucleotide triphosphate hydrolases"/>
    <property type="match status" value="1"/>
</dbReference>
<evidence type="ECO:0000259" key="12">
    <source>
        <dbReference type="PROSITE" id="PS50893"/>
    </source>
</evidence>
<evidence type="ECO:0000313" key="15">
    <source>
        <dbReference type="Proteomes" id="UP000254118"/>
    </source>
</evidence>
<dbReference type="Pfam" id="PF00664">
    <property type="entry name" value="ABC_membrane"/>
    <property type="match status" value="1"/>
</dbReference>
<keyword evidence="2" id="KW-0813">Transport</keyword>
<dbReference type="Pfam" id="PF00005">
    <property type="entry name" value="ABC_tran"/>
    <property type="match status" value="1"/>
</dbReference>
<evidence type="ECO:0000256" key="6">
    <source>
        <dbReference type="ARBA" id="ARBA00022741"/>
    </source>
</evidence>
<evidence type="ECO:0000256" key="9">
    <source>
        <dbReference type="ARBA" id="ARBA00023136"/>
    </source>
</evidence>
<evidence type="ECO:0000256" key="1">
    <source>
        <dbReference type="ARBA" id="ARBA00004429"/>
    </source>
</evidence>
<dbReference type="GO" id="GO:0034040">
    <property type="term" value="F:ATPase-coupled lipid transmembrane transporter activity"/>
    <property type="evidence" value="ECO:0007669"/>
    <property type="project" value="TreeGrafter"/>
</dbReference>
<proteinExistence type="inferred from homology"/>
<dbReference type="EC" id="3.6.3.-" evidence="14"/>
<feature type="transmembrane region" description="Helical" evidence="11">
    <location>
        <begin position="150"/>
        <end position="167"/>
    </location>
</feature>
<evidence type="ECO:0000256" key="5">
    <source>
        <dbReference type="ARBA" id="ARBA00022692"/>
    </source>
</evidence>
<dbReference type="FunFam" id="3.40.50.300:FF:000221">
    <property type="entry name" value="Multidrug ABC transporter ATP-binding protein"/>
    <property type="match status" value="1"/>
</dbReference>
<name>A0AA46BMW3_9MICO</name>
<keyword evidence="4" id="KW-0997">Cell inner membrane</keyword>